<dbReference type="OrthoDB" id="3292498at2"/>
<keyword evidence="2" id="KW-1185">Reference proteome</keyword>
<name>A0A4P6JJV2_KTERU</name>
<dbReference type="KEGG" id="kbs:EPA93_05080"/>
<dbReference type="Gene3D" id="2.30.110.10">
    <property type="entry name" value="Electron Transport, Fmn-binding Protein, Chain A"/>
    <property type="match status" value="1"/>
</dbReference>
<evidence type="ECO:0000313" key="1">
    <source>
        <dbReference type="EMBL" id="QBD75408.1"/>
    </source>
</evidence>
<protein>
    <recommendedName>
        <fullName evidence="3">DUF385 domain-containing protein</fullName>
    </recommendedName>
</protein>
<accession>A0A4P6JJV2</accession>
<dbReference type="Proteomes" id="UP000290365">
    <property type="component" value="Chromosome"/>
</dbReference>
<dbReference type="InterPro" id="IPR012349">
    <property type="entry name" value="Split_barrel_FMN-bd"/>
</dbReference>
<gene>
    <name evidence="1" type="ORF">EPA93_05080</name>
</gene>
<evidence type="ECO:0008006" key="3">
    <source>
        <dbReference type="Google" id="ProtNLM"/>
    </source>
</evidence>
<evidence type="ECO:0000313" key="2">
    <source>
        <dbReference type="Proteomes" id="UP000290365"/>
    </source>
</evidence>
<sequence length="164" mass="18178">MTVETPATPGPPAFSKLATLLSGGLNAIFKLILRSPLHGLLSKSFILVSFKGRNSGKTYTIVVGYQRVGEVLEVLSPRNWWKNIRGQNTAMRVLLQGRWYNGSGQAFHRDETVTATYLRAMQRAPSLIKMYRVEVDASGQPKLESVRQATRNVGVVHIRLAGLE</sequence>
<proteinExistence type="predicted"/>
<dbReference type="EMBL" id="CP035758">
    <property type="protein sequence ID" value="QBD75408.1"/>
    <property type="molecule type" value="Genomic_DNA"/>
</dbReference>
<reference evidence="1 2" key="1">
    <citation type="submission" date="2019-01" db="EMBL/GenBank/DDBJ databases">
        <title>Ktedonosporobacter rubrisoli SCAWS-G2.</title>
        <authorList>
            <person name="Huang Y."/>
            <person name="Yan B."/>
        </authorList>
    </citation>
    <scope>NUCLEOTIDE SEQUENCE [LARGE SCALE GENOMIC DNA]</scope>
    <source>
        <strain evidence="1 2">SCAWS-G2</strain>
    </source>
</reference>
<dbReference type="AlphaFoldDB" id="A0A4P6JJV2"/>
<dbReference type="RefSeq" id="WP_129886007.1">
    <property type="nucleotide sequence ID" value="NZ_CP035758.1"/>
</dbReference>
<organism evidence="1 2">
    <name type="scientific">Ktedonosporobacter rubrisoli</name>
    <dbReference type="NCBI Taxonomy" id="2509675"/>
    <lineage>
        <taxon>Bacteria</taxon>
        <taxon>Bacillati</taxon>
        <taxon>Chloroflexota</taxon>
        <taxon>Ktedonobacteria</taxon>
        <taxon>Ktedonobacterales</taxon>
        <taxon>Ktedonosporobacteraceae</taxon>
        <taxon>Ktedonosporobacter</taxon>
    </lineage>
</organism>